<dbReference type="InterPro" id="IPR036291">
    <property type="entry name" value="NAD(P)-bd_dom_sf"/>
</dbReference>
<gene>
    <name evidence="4" type="ORF">UFOPK2366_00995</name>
</gene>
<reference evidence="4" key="1">
    <citation type="submission" date="2020-05" db="EMBL/GenBank/DDBJ databases">
        <authorList>
            <person name="Chiriac C."/>
            <person name="Salcher M."/>
            <person name="Ghai R."/>
            <person name="Kavagutti S V."/>
        </authorList>
    </citation>
    <scope>NUCLEOTIDE SEQUENCE</scope>
</reference>
<proteinExistence type="predicted"/>
<evidence type="ECO:0000313" key="4">
    <source>
        <dbReference type="EMBL" id="CAB4695789.1"/>
    </source>
</evidence>
<keyword evidence="2" id="KW-0520">NAD</keyword>
<dbReference type="InterPro" id="IPR006140">
    <property type="entry name" value="D-isomer_DH_NAD-bd"/>
</dbReference>
<evidence type="ECO:0000256" key="1">
    <source>
        <dbReference type="ARBA" id="ARBA00023002"/>
    </source>
</evidence>
<sequence length="307" mass="32747">MPSTNAPRVALGPTSAPSWMADAIIAGGGEVVDLADAEALVWASGKDANQLADALADADHIRWVQLPFAGIEPFVHLIDTDRLWTCAKGVFAEPCAEMALTLALAGMRGLGTYSRATSWSRPQGINLAGARVTIMGGGGIAEAFLRLIKPFDCHVTVVRNKVQDMDGADIVVEPEQYAHCLPGADLVVLALALTPDTEGMISRSELEMMEPHAWLVNVARGKHIVTDDLVWALQNNIIGGAGLDVTDPEPLPDGHPLWSLPNCIITPHVANTPEMAVPLLSARITQNVRLYAEGAELIGPVHHDRGY</sequence>
<dbReference type="PANTHER" id="PTHR43333">
    <property type="entry name" value="2-HACID_DH_C DOMAIN-CONTAINING PROTEIN"/>
    <property type="match status" value="1"/>
</dbReference>
<feature type="domain" description="D-isomer specific 2-hydroxyacid dehydrogenase NAD-binding" evidence="3">
    <location>
        <begin position="107"/>
        <end position="270"/>
    </location>
</feature>
<dbReference type="Gene3D" id="3.40.50.720">
    <property type="entry name" value="NAD(P)-binding Rossmann-like Domain"/>
    <property type="match status" value="2"/>
</dbReference>
<protein>
    <submittedName>
        <fullName evidence="4">Unannotated protein</fullName>
    </submittedName>
</protein>
<dbReference type="AlphaFoldDB" id="A0A6J6PAE3"/>
<evidence type="ECO:0000256" key="2">
    <source>
        <dbReference type="ARBA" id="ARBA00023027"/>
    </source>
</evidence>
<dbReference type="EMBL" id="CAEZXM010000171">
    <property type="protein sequence ID" value="CAB4695789.1"/>
    <property type="molecule type" value="Genomic_DNA"/>
</dbReference>
<organism evidence="4">
    <name type="scientific">freshwater metagenome</name>
    <dbReference type="NCBI Taxonomy" id="449393"/>
    <lineage>
        <taxon>unclassified sequences</taxon>
        <taxon>metagenomes</taxon>
        <taxon>ecological metagenomes</taxon>
    </lineage>
</organism>
<dbReference type="CDD" id="cd12159">
    <property type="entry name" value="2-Hacid_dh_2"/>
    <property type="match status" value="1"/>
</dbReference>
<dbReference type="SUPFAM" id="SSF51735">
    <property type="entry name" value="NAD(P)-binding Rossmann-fold domains"/>
    <property type="match status" value="1"/>
</dbReference>
<name>A0A6J6PAE3_9ZZZZ</name>
<dbReference type="Pfam" id="PF02826">
    <property type="entry name" value="2-Hacid_dh_C"/>
    <property type="match status" value="1"/>
</dbReference>
<accession>A0A6J6PAE3</accession>
<dbReference type="GO" id="GO:0051287">
    <property type="term" value="F:NAD binding"/>
    <property type="evidence" value="ECO:0007669"/>
    <property type="project" value="InterPro"/>
</dbReference>
<dbReference type="GO" id="GO:0016491">
    <property type="term" value="F:oxidoreductase activity"/>
    <property type="evidence" value="ECO:0007669"/>
    <property type="project" value="UniProtKB-KW"/>
</dbReference>
<keyword evidence="1" id="KW-0560">Oxidoreductase</keyword>
<dbReference type="PANTHER" id="PTHR43333:SF1">
    <property type="entry name" value="D-ISOMER SPECIFIC 2-HYDROXYACID DEHYDROGENASE NAD-BINDING DOMAIN-CONTAINING PROTEIN"/>
    <property type="match status" value="1"/>
</dbReference>
<evidence type="ECO:0000259" key="3">
    <source>
        <dbReference type="Pfam" id="PF02826"/>
    </source>
</evidence>